<accession>A0ABD5Q5E0</accession>
<dbReference type="Gene3D" id="1.10.10.10">
    <property type="entry name" value="Winged helix-like DNA-binding domain superfamily/Winged helix DNA-binding domain"/>
    <property type="match status" value="1"/>
</dbReference>
<dbReference type="InterPro" id="IPR036390">
    <property type="entry name" value="WH_DNA-bd_sf"/>
</dbReference>
<dbReference type="AlphaFoldDB" id="A0ABD5Q5E0"/>
<protein>
    <recommendedName>
        <fullName evidence="3">ArsR family transcriptional regulator</fullName>
    </recommendedName>
</protein>
<comment type="caution">
    <text evidence="1">The sequence shown here is derived from an EMBL/GenBank/DDBJ whole genome shotgun (WGS) entry which is preliminary data.</text>
</comment>
<evidence type="ECO:0000313" key="2">
    <source>
        <dbReference type="Proteomes" id="UP001595945"/>
    </source>
</evidence>
<evidence type="ECO:0008006" key="3">
    <source>
        <dbReference type="Google" id="ProtNLM"/>
    </source>
</evidence>
<reference evidence="1 2" key="1">
    <citation type="journal article" date="2019" name="Int. J. Syst. Evol. Microbiol.">
        <title>The Global Catalogue of Microorganisms (GCM) 10K type strain sequencing project: providing services to taxonomists for standard genome sequencing and annotation.</title>
        <authorList>
            <consortium name="The Broad Institute Genomics Platform"/>
            <consortium name="The Broad Institute Genome Sequencing Center for Infectious Disease"/>
            <person name="Wu L."/>
            <person name="Ma J."/>
        </authorList>
    </citation>
    <scope>NUCLEOTIDE SEQUENCE [LARGE SCALE GENOMIC DNA]</scope>
    <source>
        <strain evidence="1 2">XZYJ18</strain>
    </source>
</reference>
<gene>
    <name evidence="1" type="ORF">ACFO9K_14280</name>
</gene>
<sequence length="98" mass="11173">MELIAVSKALSNETRLRLLKLIAEEPGSATRLHQRYVDEYSDQKHRESIYRALETLVDAELLVKEYQKEAGLIYHLAHEQIVVELPTGDVTPLSTDVL</sequence>
<dbReference type="GeneID" id="73043858"/>
<name>A0ABD5Q5E0_9EURY</name>
<evidence type="ECO:0000313" key="1">
    <source>
        <dbReference type="EMBL" id="MFC4825426.1"/>
    </source>
</evidence>
<dbReference type="InterPro" id="IPR036388">
    <property type="entry name" value="WH-like_DNA-bd_sf"/>
</dbReference>
<dbReference type="RefSeq" id="WP_254268911.1">
    <property type="nucleotide sequence ID" value="NZ_CP100400.1"/>
</dbReference>
<keyword evidence="2" id="KW-1185">Reference proteome</keyword>
<dbReference type="SUPFAM" id="SSF46785">
    <property type="entry name" value="Winged helix' DNA-binding domain"/>
    <property type="match status" value="1"/>
</dbReference>
<dbReference type="Proteomes" id="UP001595945">
    <property type="component" value="Unassembled WGS sequence"/>
</dbReference>
<organism evidence="1 2">
    <name type="scientific">Halorussus aquaticus</name>
    <dbReference type="NCBI Taxonomy" id="2953748"/>
    <lineage>
        <taxon>Archaea</taxon>
        <taxon>Methanobacteriati</taxon>
        <taxon>Methanobacteriota</taxon>
        <taxon>Stenosarchaea group</taxon>
        <taxon>Halobacteria</taxon>
        <taxon>Halobacteriales</taxon>
        <taxon>Haladaptataceae</taxon>
        <taxon>Halorussus</taxon>
    </lineage>
</organism>
<dbReference type="EMBL" id="JBHSHT010000002">
    <property type="protein sequence ID" value="MFC4825426.1"/>
    <property type="molecule type" value="Genomic_DNA"/>
</dbReference>
<proteinExistence type="predicted"/>